<evidence type="ECO:0000313" key="3">
    <source>
        <dbReference type="Proteomes" id="UP000596661"/>
    </source>
</evidence>
<proteinExistence type="predicted"/>
<reference evidence="2" key="2">
    <citation type="submission" date="2021-03" db="UniProtKB">
        <authorList>
            <consortium name="EnsemblPlants"/>
        </authorList>
    </citation>
    <scope>IDENTIFICATION</scope>
</reference>
<dbReference type="InterPro" id="IPR044673">
    <property type="entry name" value="DCL-like"/>
</dbReference>
<feature type="region of interest" description="Disordered" evidence="1">
    <location>
        <begin position="122"/>
        <end position="144"/>
    </location>
</feature>
<dbReference type="Gramene" id="evm.model.01.1696">
    <property type="protein sequence ID" value="cds.evm.model.01.1696"/>
    <property type="gene ID" value="evm.TU.01.1696"/>
</dbReference>
<name>A0A803NI55_CANSA</name>
<dbReference type="Gene3D" id="3.10.450.40">
    <property type="match status" value="1"/>
</dbReference>
<dbReference type="Proteomes" id="UP000596661">
    <property type="component" value="Chromosome 1"/>
</dbReference>
<evidence type="ECO:0000256" key="1">
    <source>
        <dbReference type="SAM" id="MobiDB-lite"/>
    </source>
</evidence>
<dbReference type="GO" id="GO:0009658">
    <property type="term" value="P:chloroplast organization"/>
    <property type="evidence" value="ECO:0007669"/>
    <property type="project" value="TreeGrafter"/>
</dbReference>
<dbReference type="Pfam" id="PF11523">
    <property type="entry name" value="DUF3223"/>
    <property type="match status" value="1"/>
</dbReference>
<dbReference type="GO" id="GO:0009507">
    <property type="term" value="C:chloroplast"/>
    <property type="evidence" value="ECO:0007669"/>
    <property type="project" value="TreeGrafter"/>
</dbReference>
<dbReference type="PANTHER" id="PTHR33415:SF4">
    <property type="entry name" value="DCL PROTEIN (DUF3223)"/>
    <property type="match status" value="1"/>
</dbReference>
<dbReference type="EMBL" id="UZAU01000042">
    <property type="status" value="NOT_ANNOTATED_CDS"/>
    <property type="molecule type" value="Genomic_DNA"/>
</dbReference>
<evidence type="ECO:0008006" key="4">
    <source>
        <dbReference type="Google" id="ProtNLM"/>
    </source>
</evidence>
<dbReference type="AlphaFoldDB" id="A0A803NI55"/>
<keyword evidence="3" id="KW-1185">Reference proteome</keyword>
<sequence length="391" mass="43808">MWDGGGGRDGAPRLVRVGFGGCWGLEWVDGLSGSIGLVFVLMGRRGRLRGSMGLIGRLVRMEGLGLTVLDQTEGEGFSDGGSNGGGSPLLRLRLQLYHYRLSPSFISPPRWHLLSTAAIDSTRPEEKASSSTANSGSLHSVKDSPKYQRWNDADYRQWKNKEDEILKDISPIILLTKDILHSGMYMDGERLTPEDEKAVVERLLAYHPHAEDKIGCGLDSIMVFECVYDISLGYHSEEMEMAIREHNCTFARLASFREGVSETHTVLSDRSSSCSSVLEWESSPEKKKEETWLLVGSPRQRDVMETLSLIESPEKNDKEPLAHFTICNQEKGLHLRNMCFGPNLKRQRMTLRCLFPRTKKRPKVDRVVVEPSNMPVVVVALSTSWDLGKLS</sequence>
<evidence type="ECO:0000313" key="2">
    <source>
        <dbReference type="EnsemblPlants" id="cds.evm.model.01.1696"/>
    </source>
</evidence>
<reference evidence="2" key="1">
    <citation type="submission" date="2018-11" db="EMBL/GenBank/DDBJ databases">
        <authorList>
            <person name="Grassa J C."/>
        </authorList>
    </citation>
    <scope>NUCLEOTIDE SEQUENCE [LARGE SCALE GENOMIC DNA]</scope>
</reference>
<organism evidence="2 3">
    <name type="scientific">Cannabis sativa</name>
    <name type="common">Hemp</name>
    <name type="synonym">Marijuana</name>
    <dbReference type="NCBI Taxonomy" id="3483"/>
    <lineage>
        <taxon>Eukaryota</taxon>
        <taxon>Viridiplantae</taxon>
        <taxon>Streptophyta</taxon>
        <taxon>Embryophyta</taxon>
        <taxon>Tracheophyta</taxon>
        <taxon>Spermatophyta</taxon>
        <taxon>Magnoliopsida</taxon>
        <taxon>eudicotyledons</taxon>
        <taxon>Gunneridae</taxon>
        <taxon>Pentapetalae</taxon>
        <taxon>rosids</taxon>
        <taxon>fabids</taxon>
        <taxon>Rosales</taxon>
        <taxon>Cannabaceae</taxon>
        <taxon>Cannabis</taxon>
    </lineage>
</organism>
<feature type="compositionally biased region" description="Polar residues" evidence="1">
    <location>
        <begin position="129"/>
        <end position="138"/>
    </location>
</feature>
<protein>
    <recommendedName>
        <fullName evidence="4">Protein DCL, chloroplastic</fullName>
    </recommendedName>
</protein>
<accession>A0A803NI55</accession>
<dbReference type="GO" id="GO:1901259">
    <property type="term" value="P:chloroplast rRNA processing"/>
    <property type="evidence" value="ECO:0007669"/>
    <property type="project" value="TreeGrafter"/>
</dbReference>
<dbReference type="PANTHER" id="PTHR33415">
    <property type="entry name" value="PROTEIN EMBRYO DEFECTIVE 514"/>
    <property type="match status" value="1"/>
</dbReference>
<dbReference type="EnsemblPlants" id="evm.model.01.1696">
    <property type="protein sequence ID" value="cds.evm.model.01.1696"/>
    <property type="gene ID" value="evm.TU.01.1696"/>
</dbReference>